<feature type="transmembrane region" description="Helical" evidence="5">
    <location>
        <begin position="298"/>
        <end position="319"/>
    </location>
</feature>
<protein>
    <submittedName>
        <fullName evidence="6">Spore germination protein</fullName>
    </submittedName>
</protein>
<comment type="subcellular location">
    <subcellularLocation>
        <location evidence="4">Cell membrane</location>
    </subcellularLocation>
    <subcellularLocation>
        <location evidence="1">Membrane</location>
        <topology evidence="1">Multi-pass membrane protein</topology>
    </subcellularLocation>
</comment>
<sequence>MFWKWYLNKVKKSAGPQPHDTIAANPNTKQVISRDAIAQSLQDIDDLVMKEITVGDQTATIIYLDSLVDTTLLYQVVFNPIDEKQTGQVKEIFKDFETFEQDELPNLLHHILSGFTVLLFERENLAIAIDTFNVPERSITAPENETTVLGPQDSFVESLQTNLSLIKRRIRSPYLKSKSMLLGTETKNTVTVLYLDNIANDENVKRVLSRLQNIEYHGFIGMPVLKQALEDKPLSPFPQFGMTIRTDNVINELLNGKVIVMMNGSPEAAVLPATFFELFITPEDYYNRWTTASLLRSLRLAGFFISILLTSSYVSVLTFHPEMLPQQLLTLLAESRSQVPFPPVIEVLVIELVIEVLREAGARMPTKIGQTIGIVGGIVIGTAAVEAGLASNILIVLVAITALLSFIPANFMMSNAIRFIRYLFIFAAGALGMFGQMLTLAWLFNHLSNLTSLGSPFITPIIPRKWSDLFNSILRAPGNFFMQRPGISRAKKDLVRPLDEE</sequence>
<dbReference type="InterPro" id="IPR050768">
    <property type="entry name" value="UPF0353/GerABKA_families"/>
</dbReference>
<name>A0ABT5VIY2_9BACI</name>
<gene>
    <name evidence="6" type="ORF">N7Z68_18810</name>
</gene>
<dbReference type="PANTHER" id="PTHR22550">
    <property type="entry name" value="SPORE GERMINATION PROTEIN"/>
    <property type="match status" value="1"/>
</dbReference>
<organism evidence="6 7">
    <name type="scientific">Alkalihalobacterium chitinilyticum</name>
    <dbReference type="NCBI Taxonomy" id="2980103"/>
    <lineage>
        <taxon>Bacteria</taxon>
        <taxon>Bacillati</taxon>
        <taxon>Bacillota</taxon>
        <taxon>Bacilli</taxon>
        <taxon>Bacillales</taxon>
        <taxon>Bacillaceae</taxon>
        <taxon>Alkalihalobacterium</taxon>
    </lineage>
</organism>
<dbReference type="PANTHER" id="PTHR22550:SF5">
    <property type="entry name" value="LEUCINE ZIPPER PROTEIN 4"/>
    <property type="match status" value="1"/>
</dbReference>
<dbReference type="RefSeq" id="WP_275120017.1">
    <property type="nucleotide sequence ID" value="NZ_JAOTPO010000016.1"/>
</dbReference>
<keyword evidence="5" id="KW-0812">Transmembrane</keyword>
<dbReference type="Proteomes" id="UP001148125">
    <property type="component" value="Unassembled WGS sequence"/>
</dbReference>
<evidence type="ECO:0000256" key="1">
    <source>
        <dbReference type="ARBA" id="ARBA00004141"/>
    </source>
</evidence>
<feature type="transmembrane region" description="Helical" evidence="5">
    <location>
        <begin position="393"/>
        <end position="411"/>
    </location>
</feature>
<keyword evidence="5" id="KW-1133">Transmembrane helix</keyword>
<evidence type="ECO:0000256" key="3">
    <source>
        <dbReference type="ARBA" id="ARBA00023136"/>
    </source>
</evidence>
<comment type="similarity">
    <text evidence="2 4">Belongs to the GerABKA family.</text>
</comment>
<evidence type="ECO:0000313" key="7">
    <source>
        <dbReference type="Proteomes" id="UP001148125"/>
    </source>
</evidence>
<comment type="caution">
    <text evidence="6">The sequence shown here is derived from an EMBL/GenBank/DDBJ whole genome shotgun (WGS) entry which is preliminary data.</text>
</comment>
<dbReference type="InterPro" id="IPR004995">
    <property type="entry name" value="Spore_Ger"/>
</dbReference>
<evidence type="ECO:0000256" key="4">
    <source>
        <dbReference type="PIRNR" id="PIRNR005690"/>
    </source>
</evidence>
<feature type="transmembrane region" description="Helical" evidence="5">
    <location>
        <begin position="423"/>
        <end position="444"/>
    </location>
</feature>
<dbReference type="EMBL" id="JAOTPO010000016">
    <property type="protein sequence ID" value="MDE5415416.1"/>
    <property type="molecule type" value="Genomic_DNA"/>
</dbReference>
<dbReference type="Pfam" id="PF03323">
    <property type="entry name" value="GerA"/>
    <property type="match status" value="1"/>
</dbReference>
<evidence type="ECO:0000313" key="6">
    <source>
        <dbReference type="EMBL" id="MDE5415416.1"/>
    </source>
</evidence>
<reference evidence="6" key="1">
    <citation type="submission" date="2024-05" db="EMBL/GenBank/DDBJ databases">
        <title>Alkalihalobacillus sp. strain MEB203 novel alkaliphilic bacterium from Lonar Lake, India.</title>
        <authorList>
            <person name="Joshi A."/>
            <person name="Thite S."/>
            <person name="Mengade P."/>
        </authorList>
    </citation>
    <scope>NUCLEOTIDE SEQUENCE</scope>
    <source>
        <strain evidence="6">MEB 203</strain>
    </source>
</reference>
<proteinExistence type="inferred from homology"/>
<keyword evidence="3 4" id="KW-0472">Membrane</keyword>
<dbReference type="PIRSF" id="PIRSF005690">
    <property type="entry name" value="GerBA"/>
    <property type="match status" value="1"/>
</dbReference>
<evidence type="ECO:0000256" key="5">
    <source>
        <dbReference type="SAM" id="Phobius"/>
    </source>
</evidence>
<evidence type="ECO:0000256" key="2">
    <source>
        <dbReference type="ARBA" id="ARBA00005278"/>
    </source>
</evidence>
<accession>A0ABT5VIY2</accession>
<keyword evidence="7" id="KW-1185">Reference proteome</keyword>